<dbReference type="EMBL" id="LUEZ02000132">
    <property type="protein sequence ID" value="RDB16139.1"/>
    <property type="molecule type" value="Genomic_DNA"/>
</dbReference>
<gene>
    <name evidence="2" type="ORF">Hypma_003358</name>
</gene>
<proteinExistence type="predicted"/>
<comment type="caution">
    <text evidence="2">The sequence shown here is derived from an EMBL/GenBank/DDBJ whole genome shotgun (WGS) entry which is preliminary data.</text>
</comment>
<dbReference type="InterPro" id="IPR004242">
    <property type="entry name" value="Transposase_21"/>
</dbReference>
<dbReference type="OrthoDB" id="3248986at2759"/>
<name>A0A369J2A7_HYPMA</name>
<sequence>MTLDRIAGGTVAGRYIGRSELKSHRQLESARRINERTGSINDIQWHELQAPDNTILPAAQPPRPPVQIRSSRDLKKARKIQTMQREINVMRSKFGSVNLTTLASAHTLIFRRNPTILSPPEADVDDSSLFALDTEALSNTLLVSHEQWLSSTHRTLRMKVRQGMLSASLKLQMMVLLDDIQERLHSIEEFKRREWEERRMASGPPHKSPVDTTSYVDQPVFSFDPTTLAWYILVSVLHLLCGVAMDKCAFVLTTARVLQKLGPKTLDTVDQTIPRDMRYIIDVMNLEPRTETFVCCPRCFYLYSQDTATELYPERCTNRDEPDGPICNRTLRRLEVRKGDGDVWTPTRQFLYHDVKHWLARLYCRPGFEEFLDNAGRADSDPKEVWDILDAAELQGFKGPDGLPFSPGRGSEGRIFFGLNEDGFNPFGNKTAGKKVSCGAIYLVCLSLPPALRYRIENICLVGVIPGPREPSLHQMNYVLSPLIKDLKLLFYDGVHLTRTPRHRYGRLVRAALIPLIADLPAARQLSGFAYFSHTQFCHMCRQTLPDIDNLDYKSWQPRNLSDHRKYAKEWLEASTQQRREEIYEEHGVRWSALLELEYWNPTSYVTIDSMHAFFLNLFERHCRKVWGMDAFRIDGELGISSRPEKDRPSEADMMDAHQVLRTGSNEELEGLSTVVLKYLCRDSLLQFGGRGRRKRCLRDLLQYRIRHRWFDDEGNKLPVAPEHAATPDINLTLQAPLDTSVLINTPSALGKRTHTTLDSETTGFSSPTLPTADTESQRLEEERQAKPSITMDPVEEIYCFGFKTAINTMKREDLTRLAFLKLPRESRPFSEFRAADLRTMLHQSRIAAGITDKDGNLLAKHKRPSVRPIITSTSSIATVSSATESATSAPSLEHTITGPGTQKLHRTMTEELAVELFTGGSKTAINTLKKAQLVSLASYVNMPTSEIPLEKMKADQIKAELHELRIKNGHLNSDGKLPRKKKAPRRKAASNIKTDYTVVLGQHMLKEVREDMARFKAPSWLSRPPKYPGEPGGGKFSADQWRTYCTVNLPITLIRLWGDKPESSREYQALTNFMHLVTAPELAMGRKVTPTIIEEYQHHMLQYLTSLLPLYPGTTISPYQHLSLHFGPFLHGFGPTQGWRCWGFERANYKLQQIPTSRKFGEMEMTMTKKFCIGQNLRALITSTELPVILLDLQRDYERIFNGDNRGTLLNDILIQEFDETFTKQDEQVTWTPQDLRELPPTLYNLLFSWYSQHRPSAQEISRRVFNRERIHWLGQVFQPGKASFTDSKIVFGQYPGNWSAGCINRIFTHSRRTSSGAEVAQTFLVIDEYRSLLPEHILFDHFRKFPWLGGRIFYDDFDSRQVLLTTNQVLGHFGFTSMDVPGIGEKCFHSKPLVKVYLLKFTTHNQSVDVTSQEYRISEHGSTRQQ</sequence>
<accession>A0A369J2A7</accession>
<keyword evidence="3" id="KW-1185">Reference proteome</keyword>
<evidence type="ECO:0000256" key="1">
    <source>
        <dbReference type="SAM" id="MobiDB-lite"/>
    </source>
</evidence>
<reference evidence="2" key="1">
    <citation type="submission" date="2018-04" db="EMBL/GenBank/DDBJ databases">
        <title>Whole genome sequencing of Hypsizygus marmoreus.</title>
        <authorList>
            <person name="Choi I.-G."/>
            <person name="Min B."/>
            <person name="Kim J.-G."/>
            <person name="Kim S."/>
            <person name="Oh Y.-L."/>
            <person name="Kong W.-S."/>
            <person name="Park H."/>
            <person name="Jeong J."/>
            <person name="Song E.-S."/>
        </authorList>
    </citation>
    <scope>NUCLEOTIDE SEQUENCE [LARGE SCALE GENOMIC DNA]</scope>
    <source>
        <strain evidence="2">51987-8</strain>
    </source>
</reference>
<organism evidence="2 3">
    <name type="scientific">Hypsizygus marmoreus</name>
    <name type="common">White beech mushroom</name>
    <name type="synonym">Agaricus marmoreus</name>
    <dbReference type="NCBI Taxonomy" id="39966"/>
    <lineage>
        <taxon>Eukaryota</taxon>
        <taxon>Fungi</taxon>
        <taxon>Dikarya</taxon>
        <taxon>Basidiomycota</taxon>
        <taxon>Agaricomycotina</taxon>
        <taxon>Agaricomycetes</taxon>
        <taxon>Agaricomycetidae</taxon>
        <taxon>Agaricales</taxon>
        <taxon>Tricholomatineae</taxon>
        <taxon>Lyophyllaceae</taxon>
        <taxon>Hypsizygus</taxon>
    </lineage>
</organism>
<evidence type="ECO:0000313" key="3">
    <source>
        <dbReference type="Proteomes" id="UP000076154"/>
    </source>
</evidence>
<feature type="compositionally biased region" description="Basic and acidic residues" evidence="1">
    <location>
        <begin position="776"/>
        <end position="786"/>
    </location>
</feature>
<dbReference type="InParanoid" id="A0A369J2A7"/>
<protein>
    <submittedName>
        <fullName evidence="2">Uncharacterized protein</fullName>
    </submittedName>
</protein>
<feature type="region of interest" description="Disordered" evidence="1">
    <location>
        <begin position="54"/>
        <end position="75"/>
    </location>
</feature>
<dbReference type="PANTHER" id="PTHR46579">
    <property type="entry name" value="F5/8 TYPE C DOMAIN-CONTAINING PROTEIN-RELATED"/>
    <property type="match status" value="1"/>
</dbReference>
<feature type="region of interest" description="Disordered" evidence="1">
    <location>
        <begin position="754"/>
        <end position="788"/>
    </location>
</feature>
<feature type="compositionally biased region" description="Polar residues" evidence="1">
    <location>
        <begin position="757"/>
        <end position="775"/>
    </location>
</feature>
<dbReference type="Pfam" id="PF02992">
    <property type="entry name" value="Transposase_21"/>
    <property type="match status" value="1"/>
</dbReference>
<dbReference type="Proteomes" id="UP000076154">
    <property type="component" value="Unassembled WGS sequence"/>
</dbReference>
<dbReference type="PANTHER" id="PTHR46579:SF1">
    <property type="entry name" value="F5_8 TYPE C DOMAIN-CONTAINING PROTEIN"/>
    <property type="match status" value="1"/>
</dbReference>
<evidence type="ECO:0000313" key="2">
    <source>
        <dbReference type="EMBL" id="RDB16139.1"/>
    </source>
</evidence>